<comment type="caution">
    <text evidence="2">The sequence shown here is derived from an EMBL/GenBank/DDBJ whole genome shotgun (WGS) entry which is preliminary data.</text>
</comment>
<protein>
    <submittedName>
        <fullName evidence="2">Uncharacterized protein</fullName>
    </submittedName>
</protein>
<feature type="compositionally biased region" description="Basic and acidic residues" evidence="1">
    <location>
        <begin position="17"/>
        <end position="60"/>
    </location>
</feature>
<dbReference type="Proteomes" id="UP001146793">
    <property type="component" value="Unassembled WGS sequence"/>
</dbReference>
<dbReference type="AlphaFoldDB" id="A0AAV7YCC1"/>
<gene>
    <name evidence="2" type="ORF">M0812_26112</name>
</gene>
<feature type="region of interest" description="Disordered" evidence="1">
    <location>
        <begin position="1"/>
        <end position="78"/>
    </location>
</feature>
<evidence type="ECO:0000256" key="1">
    <source>
        <dbReference type="SAM" id="MobiDB-lite"/>
    </source>
</evidence>
<evidence type="ECO:0000313" key="3">
    <source>
        <dbReference type="Proteomes" id="UP001146793"/>
    </source>
</evidence>
<feature type="compositionally biased region" description="Basic residues" evidence="1">
    <location>
        <begin position="61"/>
        <end position="74"/>
    </location>
</feature>
<reference evidence="2" key="1">
    <citation type="submission" date="2022-08" db="EMBL/GenBank/DDBJ databases">
        <title>Novel sulphate-reducing endosymbionts in the free-living metamonad Anaeramoeba.</title>
        <authorList>
            <person name="Jerlstrom-Hultqvist J."/>
            <person name="Cepicka I."/>
            <person name="Gallot-Lavallee L."/>
            <person name="Salas-Leiva D."/>
            <person name="Curtis B.A."/>
            <person name="Zahonova K."/>
            <person name="Pipaliya S."/>
            <person name="Dacks J."/>
            <person name="Roger A.J."/>
        </authorList>
    </citation>
    <scope>NUCLEOTIDE SEQUENCE</scope>
    <source>
        <strain evidence="2">Busselton2</strain>
    </source>
</reference>
<sequence length="502" mass="59833">MFETLEETNKNQQQKEINTKIEKERVDVQRETMIHQEKEKEKEKEKQNQNQNKKEKEKEKQKKKKTKPKTKIKKKEKDQHLSVFLRSKRIFREKGHQYLTKALETLNKPSNTNEILDQIKVLFPALWEGYLDYFKTKKDADRSLRIFVVENPINTMKVSRKRWTKKARPTKNFDFNKHFYFEQSIGSERRCKIGLKKWLKSKQSFLNPKNNLGNEEITLDYNLPQKMIGTSFFISTKEKKIIQEFLILDGNLEHQEPKRKFDLSAFEKRLKNKNLGKFKMGNINESQSIKEANLSGGISNDNNNCHLNHNHLNFHNISDQVVNSVGNDYKLSNNDEKCAERQYSKSESLERKRHFNLNLNEMDDSFNFDDMDTIQYYYQNSDTTLNKQQKRRRTLPRNNYKALNYKHSNIEYKQIISEIIGNYSENYENILFELQTQKRSKLKLAEKLIEMNIPHNILSTVLKRVGCGDKIVIMLINKYSENKIEKKEQIINALISYVIKFF</sequence>
<evidence type="ECO:0000313" key="2">
    <source>
        <dbReference type="EMBL" id="KAJ3426546.1"/>
    </source>
</evidence>
<dbReference type="EMBL" id="JANTQA010000063">
    <property type="protein sequence ID" value="KAJ3426546.1"/>
    <property type="molecule type" value="Genomic_DNA"/>
</dbReference>
<accession>A0AAV7YCC1</accession>
<proteinExistence type="predicted"/>
<organism evidence="2 3">
    <name type="scientific">Anaeramoeba flamelloides</name>
    <dbReference type="NCBI Taxonomy" id="1746091"/>
    <lineage>
        <taxon>Eukaryota</taxon>
        <taxon>Metamonada</taxon>
        <taxon>Anaeramoebidae</taxon>
        <taxon>Anaeramoeba</taxon>
    </lineage>
</organism>
<name>A0AAV7YCC1_9EUKA</name>